<feature type="transmembrane region" description="Helical" evidence="1">
    <location>
        <begin position="52"/>
        <end position="74"/>
    </location>
</feature>
<dbReference type="VEuPathDB" id="FungiDB:F4678DRAFT_483533"/>
<keyword evidence="1" id="KW-0472">Membrane</keyword>
<sequence>MTSLVASLFRKAFPRMHAPYSSLKDTLTGFSQAKDESAIKLPLWQPIYLSRLVYTSFIAIFILLVLTVETLLYVSNRNYGLASSVISLHYLWTYGPTALLTLIASFWARVDYQIKSTAPWSQMAKGPTSSQQSVLLDYVSRSQPSSVYHAAKNKDYAVVASSLVSLILLLATVISTSLIILSPVRVPNKQIGVTLKTEFVEKMDSQEAFDLVYPTLLASIVHNISLPDGISRNSAYQDVEANSRNVSIFRTTVDAFFPDLSCERAVASPAGAQYDSRSFGLRSTNFEMNVECDDVAYTATNNSICTTPGPCKKSSNDLCFGLVVSTIKVLTPATNDGTGDKNGQFVILKENSFICKSSYEIRPTRLVRNGKDTDLLSIPHALTRQLGSLNSSDILQRHSSPFQIDSDPVAWISAVPIHLDPYTQLLYYVTNNTQSKLSFPSSLKSLYSGDSIAQLVQSHYQHYAAIYARLSVMEPSRTPSKGLATISENRLLVQNIPTQAMTALLLTSALLTGAIWSLHSRLSFPQNPNTIISISAILAHNPLANHLTGLGGASSRALRDALNCWKYRVWLEGDTSSANFTKPLFSAERQPSSENDIIAQHAKPAKFRALSLSTTPRLLALASITSILVTLEILLRKSQRDTGVGNVPSQRLVLQFWTILPSLLSTFVGMYCASMDFDTRAQAPLLRLTNGISYEGQLELDLLDRYITQVLLAEARTRSFDAMASTVALIVTSFFTVFSASLFYTATSFSETGVEVGVNSLIYYPTGSSSSVHPFIGTYPGFDTGTLVLLKNASYPAFSYEDLVFPGLKTTNRVESNTMLQTTIPAVRIDFGECRLYSGSDIRTKFIEQGDDDLNVNGPLVKIEVLPEKGCQLVESFEWTLNPQYFGFLNSGCSRQLWIWGARSNTSQEDDDSLPVTTFALGCNDTLVSFDSQTMIIDERDPPEQNTSTVTDLGSLQSTYRLDFSSSVPFLRMADAIRFQFKVLFAQYISANWRFASLSNQVPSDSSKIFPNLNETTILKATAKNPAGRDRIIQDAASTRILQALFGITLICLATNWYLMRNIIALPRSPTTIGNWMALFADGNLDNYLPVGAARMSHEDLFRWYFEENAKFFFGYRKSPKTEDQVLGIYVTKGDSTVG</sequence>
<evidence type="ECO:0000313" key="3">
    <source>
        <dbReference type="Proteomes" id="UP001148614"/>
    </source>
</evidence>
<dbReference type="PANTHER" id="PTHR37544:SF1">
    <property type="entry name" value="PHOSPHORIBOSYLAMINOIMIDAZOLE-SUCCINOCARBOXAMIDE SYNTHASE"/>
    <property type="match status" value="1"/>
</dbReference>
<dbReference type="PANTHER" id="PTHR37544">
    <property type="entry name" value="SPRAY-RELATED"/>
    <property type="match status" value="1"/>
</dbReference>
<dbReference type="EMBL" id="JANPWZ010000409">
    <property type="protein sequence ID" value="KAJ3577223.1"/>
    <property type="molecule type" value="Genomic_DNA"/>
</dbReference>
<keyword evidence="1" id="KW-1133">Transmembrane helix</keyword>
<proteinExistence type="predicted"/>
<feature type="transmembrane region" description="Helical" evidence="1">
    <location>
        <begin position="86"/>
        <end position="108"/>
    </location>
</feature>
<evidence type="ECO:0000256" key="1">
    <source>
        <dbReference type="SAM" id="Phobius"/>
    </source>
</evidence>
<dbReference type="Proteomes" id="UP001148614">
    <property type="component" value="Unassembled WGS sequence"/>
</dbReference>
<gene>
    <name evidence="2" type="ORF">NPX13_g3343</name>
</gene>
<feature type="transmembrane region" description="Helical" evidence="1">
    <location>
        <begin position="618"/>
        <end position="635"/>
    </location>
</feature>
<dbReference type="InterPro" id="IPR021840">
    <property type="entry name" value="DUF3433"/>
</dbReference>
<keyword evidence="1" id="KW-0812">Transmembrane</keyword>
<feature type="transmembrane region" description="Helical" evidence="1">
    <location>
        <begin position="722"/>
        <end position="744"/>
    </location>
</feature>
<keyword evidence="3" id="KW-1185">Reference proteome</keyword>
<feature type="transmembrane region" description="Helical" evidence="1">
    <location>
        <begin position="655"/>
        <end position="673"/>
    </location>
</feature>
<accession>A0A9W8TNB5</accession>
<feature type="transmembrane region" description="Helical" evidence="1">
    <location>
        <begin position="156"/>
        <end position="181"/>
    </location>
</feature>
<feature type="transmembrane region" description="Helical" evidence="1">
    <location>
        <begin position="1041"/>
        <end position="1059"/>
    </location>
</feature>
<dbReference type="Pfam" id="PF11915">
    <property type="entry name" value="DUF3433"/>
    <property type="match status" value="2"/>
</dbReference>
<dbReference type="AlphaFoldDB" id="A0A9W8TNB5"/>
<evidence type="ECO:0000313" key="2">
    <source>
        <dbReference type="EMBL" id="KAJ3577223.1"/>
    </source>
</evidence>
<name>A0A9W8TNB5_9PEZI</name>
<comment type="caution">
    <text evidence="2">The sequence shown here is derived from an EMBL/GenBank/DDBJ whole genome shotgun (WGS) entry which is preliminary data.</text>
</comment>
<organism evidence="2 3">
    <name type="scientific">Xylaria arbuscula</name>
    <dbReference type="NCBI Taxonomy" id="114810"/>
    <lineage>
        <taxon>Eukaryota</taxon>
        <taxon>Fungi</taxon>
        <taxon>Dikarya</taxon>
        <taxon>Ascomycota</taxon>
        <taxon>Pezizomycotina</taxon>
        <taxon>Sordariomycetes</taxon>
        <taxon>Xylariomycetidae</taxon>
        <taxon>Xylariales</taxon>
        <taxon>Xylariaceae</taxon>
        <taxon>Xylaria</taxon>
    </lineage>
</organism>
<reference evidence="2" key="1">
    <citation type="submission" date="2022-07" db="EMBL/GenBank/DDBJ databases">
        <title>Genome Sequence of Xylaria arbuscula.</title>
        <authorList>
            <person name="Buettner E."/>
        </authorList>
    </citation>
    <scope>NUCLEOTIDE SEQUENCE</scope>
    <source>
        <strain evidence="2">VT107</strain>
    </source>
</reference>
<protein>
    <submittedName>
        <fullName evidence="2">Uncharacterized protein</fullName>
    </submittedName>
</protein>